<evidence type="ECO:0008006" key="7">
    <source>
        <dbReference type="Google" id="ProtNLM"/>
    </source>
</evidence>
<evidence type="ECO:0000313" key="6">
    <source>
        <dbReference type="Proteomes" id="UP001378592"/>
    </source>
</evidence>
<feature type="domain" description="U3 small nucleolar RNA-associated protein 20 N-terminal" evidence="2">
    <location>
        <begin position="873"/>
        <end position="1487"/>
    </location>
</feature>
<evidence type="ECO:0000259" key="3">
    <source>
        <dbReference type="Pfam" id="PF20416"/>
    </source>
</evidence>
<reference evidence="5 6" key="1">
    <citation type="submission" date="2024-03" db="EMBL/GenBank/DDBJ databases">
        <title>The genome assembly and annotation of the cricket Gryllus longicercus Weissman &amp; Gray.</title>
        <authorList>
            <person name="Szrajer S."/>
            <person name="Gray D."/>
            <person name="Ylla G."/>
        </authorList>
    </citation>
    <scope>NUCLEOTIDE SEQUENCE [LARGE SCALE GENOMIC DNA]</scope>
    <source>
        <strain evidence="5">DAG 2021-001</strain>
        <tissue evidence="5">Whole body minus gut</tissue>
    </source>
</reference>
<dbReference type="Gene3D" id="1.25.10.10">
    <property type="entry name" value="Leucine-rich Repeat Variant"/>
    <property type="match status" value="2"/>
</dbReference>
<evidence type="ECO:0000259" key="4">
    <source>
        <dbReference type="Pfam" id="PF23099"/>
    </source>
</evidence>
<evidence type="ECO:0000313" key="5">
    <source>
        <dbReference type="EMBL" id="KAK7865447.1"/>
    </source>
</evidence>
<dbReference type="Pfam" id="PF20416">
    <property type="entry name" value="UTP20"/>
    <property type="match status" value="1"/>
</dbReference>
<dbReference type="GO" id="GO:0030686">
    <property type="term" value="C:90S preribosome"/>
    <property type="evidence" value="ECO:0007669"/>
    <property type="project" value="TreeGrafter"/>
</dbReference>
<dbReference type="PANTHER" id="PTHR17695:SF11">
    <property type="entry name" value="SMALL SUBUNIT PROCESSOME COMPONENT 20 HOMOLOG"/>
    <property type="match status" value="1"/>
</dbReference>
<dbReference type="Pfam" id="PF23099">
    <property type="entry name" value="UTP20_C"/>
    <property type="match status" value="1"/>
</dbReference>
<dbReference type="InterPro" id="IPR011989">
    <property type="entry name" value="ARM-like"/>
</dbReference>
<feature type="compositionally biased region" description="Basic and acidic residues" evidence="1">
    <location>
        <begin position="1670"/>
        <end position="1689"/>
    </location>
</feature>
<feature type="region of interest" description="Disordered" evidence="1">
    <location>
        <begin position="1670"/>
        <end position="1726"/>
    </location>
</feature>
<feature type="compositionally biased region" description="Basic and acidic residues" evidence="1">
    <location>
        <begin position="1701"/>
        <end position="1726"/>
    </location>
</feature>
<dbReference type="InterPro" id="IPR052575">
    <property type="entry name" value="SSU_processome_comp_20"/>
</dbReference>
<evidence type="ECO:0000256" key="1">
    <source>
        <dbReference type="SAM" id="MobiDB-lite"/>
    </source>
</evidence>
<keyword evidence="6" id="KW-1185">Reference proteome</keyword>
<dbReference type="Proteomes" id="UP001378592">
    <property type="component" value="Unassembled WGS sequence"/>
</dbReference>
<dbReference type="SUPFAM" id="SSF48371">
    <property type="entry name" value="ARM repeat"/>
    <property type="match status" value="2"/>
</dbReference>
<comment type="caution">
    <text evidence="5">The sequence shown here is derived from an EMBL/GenBank/DDBJ whole genome shotgun (WGS) entry which is preliminary data.</text>
</comment>
<feature type="compositionally biased region" description="Basic residues" evidence="1">
    <location>
        <begin position="2725"/>
        <end position="2735"/>
    </location>
</feature>
<feature type="domain" description="U3 small nucleolar RNA-associated protein 20 C-terminal" evidence="4">
    <location>
        <begin position="2383"/>
        <end position="2739"/>
    </location>
</feature>
<dbReference type="EMBL" id="JAZDUA010000176">
    <property type="protein sequence ID" value="KAK7865447.1"/>
    <property type="molecule type" value="Genomic_DNA"/>
</dbReference>
<protein>
    <recommendedName>
        <fullName evidence="7">Small subunit processome component 20 homolog</fullName>
    </recommendedName>
</protein>
<organism evidence="5 6">
    <name type="scientific">Gryllus longicercus</name>
    <dbReference type="NCBI Taxonomy" id="2509291"/>
    <lineage>
        <taxon>Eukaryota</taxon>
        <taxon>Metazoa</taxon>
        <taxon>Ecdysozoa</taxon>
        <taxon>Arthropoda</taxon>
        <taxon>Hexapoda</taxon>
        <taxon>Insecta</taxon>
        <taxon>Pterygota</taxon>
        <taxon>Neoptera</taxon>
        <taxon>Polyneoptera</taxon>
        <taxon>Orthoptera</taxon>
        <taxon>Ensifera</taxon>
        <taxon>Gryllidea</taxon>
        <taxon>Grylloidea</taxon>
        <taxon>Gryllidae</taxon>
        <taxon>Gryllinae</taxon>
        <taxon>Gryllus</taxon>
    </lineage>
</organism>
<name>A0AAN9VNF2_9ORTH</name>
<dbReference type="InterPro" id="IPR016024">
    <property type="entry name" value="ARM-type_fold"/>
</dbReference>
<sequence length="2776" mass="317945">MKTKPTRHKETNTFRFQPFSERISHLDVDVFHRIGHKNEEYDEEETFLYQAIRKWNVLNLSEGYEELRKELPPVQTLPMLLHGRDLVIDVILKHLAKRNPLSLETILDLLSALIKDLRYEVYSSYGVILQRLCELLSTKNADELEWTFTCLAYMFKYLWRYIVRDVDTVFDSLVPLFSDSKPEYIRNFAAESFAYVVRKVRNKKDFVKLLLCTLESRPDGIEGCGRLMFEVVRGIRGRFHSFVQEFLPQVMDMLFDSSVNSVLLFDLLSHMFKAMCSFVEAKYFTLVWTTVFEVIFKHQKLENTSQSQLLNLKLVKQIINYKGGVLLVEPHFVITNFLKLLEDQENNEICMILSEILGTILMSPNVHLTQDVARRLTMKALTAPYEQSVLNFICQVIQYSGFETLILPWVQNYVCSEIHNELSSSSIDTTVSNKRVLDILSQIVLQKSAPCLGGISFENWKSYPLDLSISCNQGTIKDGVFESYFLRKCTNISSFKECDSEELISMFLVLPHVKMTQEEIVKSALKNLMVKLCSELHSCDTEVEEKLSNLIFLFLIVLEACIHILGFQDVENVCSTEFLCDVLLPLAKQPSFIGALHAVDLYITALKLEERNEMFRMQLLKKLHSFLSENLLSPYHKVRLLTSHIFSLFVSSDTDYELNFLKICLEAENVDVSVQNIREKLLLLDKLSFDVIGTNNDYLDIPLQYLLGVLYENFQLLWDPVAHLIASYARGMPVMKFWKVFDAQLKKAAKDVIENEVCKVNSCSFSSLALVEIHDNIHNLEDRPDFSNYRILLWKAFAEFPELCDMKSKDVSPLFLNFLEEEYLKMYSNDVQFSNVLLIQPGENQDVDTNLKEKIKSYKKANEKKTKRTQMYKALVAHMKVFAKIKSPRSIHKEPQLRDHYFYLLTSRNSNVQKLALDCLMAYKEKYLLPYSDHLYGLLNDKTFKSEITLFRVDKESTIIQKEHREKLLPVVLRILYGRMLTKTGHGSTGRGAADLRRSLVLRFLAGCYENEMIMFLQLAFKAYLPYVQDDAKTMVEKIMKDIELNHVIGLKSLRSSVNMVLVVIEKFGALMSNEVLTFVLRILICIGALISSILAHKTEIHPGYASGIRKLQSSAIMAAAKFFSHFTEYTWSPDDLVAALMVFVWHGLEKLPTEGIHSPTALLKLFLTWTRDPRYFHLLIKSEDGGSITPLGAIMNLLCAPKIKPSVTKAIMDLVAALLTTADFTEETSGEQEKEVLDASSKSEELNYGSKILLLHVPVIIQHLQNKLKIKKKKGLGSQELLILSRVCELESNAETSENLLRLLFLAFLKKVNGPEETVIHLVSTICTLWRNVNVPFQYLKCIAPLFGNISSVTARRMLCNTLTELAEKDNELNKDDLMSNVQLIIDINAWDRKWVEQPDYVQRLDGFKTVHQMVENEKIMLNFGVIIVYNCFYILKGEKDLSLKDAAGYCLRKLCPFLCKQAMLVKNNHVPETIIKLITAGIREKTNDSLHDKAIMLLGELVRECYETHPILLDLKGLACKEDPEVDFFHNMVHLQNHRRARALMKFCSVAKQMVKPPRTHTMTQIILPLVTSFLCSEKYARKRNVVDAATVSIGVVSNFLPWFHYEAVLRFYLNKLHTMPEFQKQLVRVVVSILDAFHFDVSLAEQISEDTKDKNFQSQEISVDVVNKIDDETGKGELENKEEKTPELSSEEKDENEDPTKEQKDGDVEVSTDKNDVGDDNTKQSIEEELANAMDDISVDENEKTEEYEEILPNEEPYVLKSIKLSVTMATGVIRSIVKVLLPKLQQTITLNKKSSVHKVNRKKTALEQEEEDTMCIPVALAIVKLLQRLPSRYLDQHLPGVFLNICAYLKSRLESVRRVAREMLQKIMESLGPQYLSILFNEMISLLTKGFQKHVLIFTIHSVISSMKLAFKTGDMDGCLSQILHIVKIDLFGEAFEEKGVTQITGKVVEARSHKSYNTLYLAAQHISEKCFIDLLLPFKEVLATTHSFSTLVRVSESLGQIVKGLNDNVFVSVESLLIFIYGVVSGSIAVFKMNNEQKVNKEETKQTLLKQPDTFLIPKAPRTRYGTLTAKPNLSSDRNAHMLVEFGFRLLHILLKRGKAVSDEFLKYIDPLVPILQNNIDAKHVKLTTITLQCFVNIFKMDLPSLKKIIDTLADSLFSLLHKYATAGLSQGEYLDMVVAAYKAVTVLVGHVKYHLINDIQLKSLLLYIEQGMQDFTQQATAFPLLKAILSRKPDIPEIYEIMSKVAQISVICEHDHVRAQARQVFYHFLMNYPLGSKIETHVNFYISQLSYELEPGRLSAFQIIHRMIATFPDHALSKYAGVLFVGIGAALVNDERASCKKMAAKCLKILIEKDETDRDRLFNMSFLWMKDQKIGHRCLGAQICGIFVEVETEKFLRRLEELLPVIQTQLTARMNLLYAPGKCVRLAQEQNESEEVKEKKLRLEDHCIFQVLQLIKKICSLCPAFLKDEVWMSHVENIAEAAQSLLSHPHQWIRLEASAVLGFVFASLDIKALVQAVSSSSFIEGRYLFHDTGNKLKSLVLDFCDQLIPNSESPHLIEQVTKNLAFLCRVIRELPEDVELPKDDGFKISLLWLIRRMRKIVNMEIVTCPSSYILREAVFKWIGALVVDLTKEQLLLVISQVLAPLAREILLEDDTHPELLRLAKGVAKIIKKKIGEEEYSNQLSKLQMRISTKRAMRKNERAKEVVNNPVVAAKRKIKKQQKKKIMKKRKMDEWKGRVAPRKKRKSNNNYNSENSVPKKKWVVTVSASDA</sequence>
<dbReference type="Pfam" id="PF07539">
    <property type="entry name" value="UTP20_N"/>
    <property type="match status" value="1"/>
</dbReference>
<dbReference type="InterPro" id="IPR046523">
    <property type="entry name" value="UTP20_dom"/>
</dbReference>
<proteinExistence type="predicted"/>
<dbReference type="InterPro" id="IPR011430">
    <property type="entry name" value="UTP20_N"/>
</dbReference>
<dbReference type="GO" id="GO:0032040">
    <property type="term" value="C:small-subunit processome"/>
    <property type="evidence" value="ECO:0007669"/>
    <property type="project" value="TreeGrafter"/>
</dbReference>
<dbReference type="InterPro" id="IPR057525">
    <property type="entry name" value="UTP20_C"/>
</dbReference>
<gene>
    <name evidence="5" type="ORF">R5R35_002325</name>
</gene>
<feature type="region of interest" description="Disordered" evidence="1">
    <location>
        <begin position="2725"/>
        <end position="2776"/>
    </location>
</feature>
<dbReference type="PANTHER" id="PTHR17695">
    <property type="entry name" value="SMALL SUBUNIT PROCESSOME COMPONENT 20 HOMOLOG"/>
    <property type="match status" value="1"/>
</dbReference>
<feature type="domain" description="U3 small nucleolar RNA-associated protein 20" evidence="3">
    <location>
        <begin position="1812"/>
        <end position="2028"/>
    </location>
</feature>
<evidence type="ECO:0000259" key="2">
    <source>
        <dbReference type="Pfam" id="PF07539"/>
    </source>
</evidence>
<accession>A0AAN9VNF2</accession>